<keyword evidence="8 9" id="KW-0975">Bacterial flagellum</keyword>
<feature type="domain" description="Flagellar M-ring N-terminal" evidence="12">
    <location>
        <begin position="38"/>
        <end position="204"/>
    </location>
</feature>
<name>A0A840CDX5_9RHOB</name>
<dbReference type="InterPro" id="IPR013556">
    <property type="entry name" value="Flag_M-ring_C"/>
</dbReference>
<gene>
    <name evidence="14" type="ORF">GGR17_001280</name>
</gene>
<organism evidence="14 15">
    <name type="scientific">Actibacterium naphthalenivorans</name>
    <dbReference type="NCBI Taxonomy" id="1614693"/>
    <lineage>
        <taxon>Bacteria</taxon>
        <taxon>Pseudomonadati</taxon>
        <taxon>Pseudomonadota</taxon>
        <taxon>Alphaproteobacteria</taxon>
        <taxon>Rhodobacterales</taxon>
        <taxon>Roseobacteraceae</taxon>
        <taxon>Actibacterium</taxon>
    </lineage>
</organism>
<keyword evidence="14" id="KW-0969">Cilium</keyword>
<dbReference type="GO" id="GO:0005886">
    <property type="term" value="C:plasma membrane"/>
    <property type="evidence" value="ECO:0007669"/>
    <property type="project" value="UniProtKB-SubCell"/>
</dbReference>
<dbReference type="PIRSF" id="PIRSF004862">
    <property type="entry name" value="FliF"/>
    <property type="match status" value="1"/>
</dbReference>
<dbReference type="EMBL" id="JACIEQ010000001">
    <property type="protein sequence ID" value="MBB4021489.1"/>
    <property type="molecule type" value="Genomic_DNA"/>
</dbReference>
<feature type="compositionally biased region" description="Basic and acidic residues" evidence="10">
    <location>
        <begin position="315"/>
        <end position="331"/>
    </location>
</feature>
<feature type="compositionally biased region" description="Low complexity" evidence="10">
    <location>
        <begin position="508"/>
        <end position="517"/>
    </location>
</feature>
<reference evidence="14" key="1">
    <citation type="submission" date="2020-08" db="EMBL/GenBank/DDBJ databases">
        <title>Genomic Encyclopedia of Type Strains, Phase IV (KMG-IV): sequencing the most valuable type-strain genomes for metagenomic binning, comparative biology and taxonomic classification.</title>
        <authorList>
            <person name="Goeker M."/>
        </authorList>
    </citation>
    <scope>NUCLEOTIDE SEQUENCE [LARGE SCALE GENOMIC DNA]</scope>
    <source>
        <strain evidence="14">DSM 105040</strain>
    </source>
</reference>
<dbReference type="PANTHER" id="PTHR30046:SF0">
    <property type="entry name" value="FLAGELLAR M-RING PROTEIN"/>
    <property type="match status" value="1"/>
</dbReference>
<dbReference type="NCBIfam" id="TIGR00206">
    <property type="entry name" value="fliF"/>
    <property type="match status" value="1"/>
</dbReference>
<evidence type="ECO:0000256" key="3">
    <source>
        <dbReference type="ARBA" id="ARBA00007971"/>
    </source>
</evidence>
<feature type="transmembrane region" description="Helical" evidence="11">
    <location>
        <begin position="419"/>
        <end position="440"/>
    </location>
</feature>
<dbReference type="Pfam" id="PF01514">
    <property type="entry name" value="YscJ_FliF"/>
    <property type="match status" value="1"/>
</dbReference>
<dbReference type="GO" id="GO:0003774">
    <property type="term" value="F:cytoskeletal motor activity"/>
    <property type="evidence" value="ECO:0007669"/>
    <property type="project" value="InterPro"/>
</dbReference>
<evidence type="ECO:0000256" key="6">
    <source>
        <dbReference type="ARBA" id="ARBA00022989"/>
    </source>
</evidence>
<accession>A0A840CDX5</accession>
<evidence type="ECO:0000313" key="15">
    <source>
        <dbReference type="Proteomes" id="UP000585681"/>
    </source>
</evidence>
<keyword evidence="5 11" id="KW-0812">Transmembrane</keyword>
<keyword evidence="14" id="KW-0966">Cell projection</keyword>
<feature type="region of interest" description="Disordered" evidence="10">
    <location>
        <begin position="265"/>
        <end position="331"/>
    </location>
</feature>
<keyword evidence="15" id="KW-1185">Reference proteome</keyword>
<sequence>MQQLVAVWSRLDVRRRVIAALATLAMFTSVLAMSRMATAPQMSLLYSGLESGAAGEVLRALEQQGAAYDIRGGAIYVDSRQRDALRMTLAADGLPANGTAGYEVLDSLSGFGTTSQMFDAAYWRAKEGELARTIMASPFVRAARVHIANASGQPFRRDLKVTASVTVTPANGTFAPDQARALRYLVASSVAGLSPDDVSVIDGTNGTMLMSDGALPVSRIAGDHAATLRQNVERLLAARMGPGRTVVEVSVETETDSESIIERRFDPEGRVAISTDTEERSTSANDRAGAGVTVASNLPDGEAAPDRNSNSSNSETRERVNYEVSETQRELHRTPGAIKRLSVAVILDGIRTTGPDGIEEWAPLPAEELEALEQLVASAVGFDAARGDVITLKSMPLEQPEALGTTAAPGLFGNIRLDVMSLLQLAVLAVVGLVLGLFVVRPVLSGRGAAPVAGLPAPERPASRPYAQGRAGDTAEDQSLTGEIVAESLPELTANSVSPGLSELPREAGAQAAPASADPVDQLRRLIEDRREDTVEVLRHWIEHEEEST</sequence>
<evidence type="ECO:0000256" key="9">
    <source>
        <dbReference type="PIRNR" id="PIRNR004862"/>
    </source>
</evidence>
<evidence type="ECO:0000313" key="14">
    <source>
        <dbReference type="EMBL" id="MBB4021489.1"/>
    </source>
</evidence>
<comment type="similarity">
    <text evidence="3 9">Belongs to the FliF family.</text>
</comment>
<feature type="domain" description="Flagellar M-ring C-terminal" evidence="13">
    <location>
        <begin position="236"/>
        <end position="396"/>
    </location>
</feature>
<evidence type="ECO:0000256" key="5">
    <source>
        <dbReference type="ARBA" id="ARBA00022692"/>
    </source>
</evidence>
<keyword evidence="6 11" id="KW-1133">Transmembrane helix</keyword>
<dbReference type="Proteomes" id="UP000585681">
    <property type="component" value="Unassembled WGS sequence"/>
</dbReference>
<evidence type="ECO:0000256" key="1">
    <source>
        <dbReference type="ARBA" id="ARBA00004117"/>
    </source>
</evidence>
<comment type="caution">
    <text evidence="14">The sequence shown here is derived from an EMBL/GenBank/DDBJ whole genome shotgun (WGS) entry which is preliminary data.</text>
</comment>
<keyword evidence="14" id="KW-0282">Flagellum</keyword>
<dbReference type="PANTHER" id="PTHR30046">
    <property type="entry name" value="FLAGELLAR M-RING PROTEIN"/>
    <property type="match status" value="1"/>
</dbReference>
<evidence type="ECO:0000259" key="12">
    <source>
        <dbReference type="Pfam" id="PF01514"/>
    </source>
</evidence>
<dbReference type="Gene3D" id="3.30.300.30">
    <property type="match status" value="1"/>
</dbReference>
<keyword evidence="4" id="KW-1003">Cell membrane</keyword>
<evidence type="ECO:0000259" key="13">
    <source>
        <dbReference type="Pfam" id="PF08345"/>
    </source>
</evidence>
<dbReference type="Pfam" id="PF08345">
    <property type="entry name" value="YscJ_FliF_C"/>
    <property type="match status" value="1"/>
</dbReference>
<feature type="region of interest" description="Disordered" evidence="10">
    <location>
        <begin position="450"/>
        <end position="477"/>
    </location>
</feature>
<evidence type="ECO:0000256" key="4">
    <source>
        <dbReference type="ARBA" id="ARBA00022475"/>
    </source>
</evidence>
<evidence type="ECO:0000256" key="11">
    <source>
        <dbReference type="SAM" id="Phobius"/>
    </source>
</evidence>
<dbReference type="PRINTS" id="PR01009">
    <property type="entry name" value="FLGMRINGFLIF"/>
</dbReference>
<proteinExistence type="inferred from homology"/>
<evidence type="ECO:0000256" key="7">
    <source>
        <dbReference type="ARBA" id="ARBA00023136"/>
    </source>
</evidence>
<dbReference type="InterPro" id="IPR000067">
    <property type="entry name" value="FlgMring_FliF"/>
</dbReference>
<comment type="subcellular location">
    <subcellularLocation>
        <location evidence="1 9">Bacterial flagellum basal body</location>
    </subcellularLocation>
    <subcellularLocation>
        <location evidence="2">Cell membrane</location>
        <topology evidence="2">Multi-pass membrane protein</topology>
    </subcellularLocation>
</comment>
<dbReference type="GO" id="GO:0009431">
    <property type="term" value="C:bacterial-type flagellum basal body, MS ring"/>
    <property type="evidence" value="ECO:0007669"/>
    <property type="project" value="InterPro"/>
</dbReference>
<evidence type="ECO:0000256" key="2">
    <source>
        <dbReference type="ARBA" id="ARBA00004651"/>
    </source>
</evidence>
<dbReference type="InterPro" id="IPR006182">
    <property type="entry name" value="FliF_N_dom"/>
</dbReference>
<dbReference type="GO" id="GO:0071973">
    <property type="term" value="P:bacterial-type flagellum-dependent cell motility"/>
    <property type="evidence" value="ECO:0007669"/>
    <property type="project" value="InterPro"/>
</dbReference>
<dbReference type="RefSeq" id="WP_054537643.1">
    <property type="nucleotide sequence ID" value="NZ_JACIEQ010000001.1"/>
</dbReference>
<protein>
    <recommendedName>
        <fullName evidence="9">Flagellar M-ring protein</fullName>
    </recommendedName>
</protein>
<comment type="function">
    <text evidence="9">The M ring may be actively involved in energy transduction.</text>
</comment>
<feature type="region of interest" description="Disordered" evidence="10">
    <location>
        <begin position="495"/>
        <end position="519"/>
    </location>
</feature>
<evidence type="ECO:0000256" key="8">
    <source>
        <dbReference type="ARBA" id="ARBA00023143"/>
    </source>
</evidence>
<evidence type="ECO:0000256" key="10">
    <source>
        <dbReference type="SAM" id="MobiDB-lite"/>
    </source>
</evidence>
<dbReference type="InterPro" id="IPR043427">
    <property type="entry name" value="YscJ/FliF"/>
</dbReference>
<dbReference type="InterPro" id="IPR045851">
    <property type="entry name" value="AMP-bd_C_sf"/>
</dbReference>
<keyword evidence="7 11" id="KW-0472">Membrane</keyword>
<dbReference type="AlphaFoldDB" id="A0A840CDX5"/>